<protein>
    <submittedName>
        <fullName evidence="2">DNA double-strand break repair nuclease NurA</fullName>
    </submittedName>
</protein>
<dbReference type="InterPro" id="IPR018977">
    <property type="entry name" value="NurA_domain"/>
</dbReference>
<organism evidence="2 3">
    <name type="scientific">Methanothermococcus okinawensis</name>
    <dbReference type="NCBI Taxonomy" id="155863"/>
    <lineage>
        <taxon>Archaea</taxon>
        <taxon>Methanobacteriati</taxon>
        <taxon>Methanobacteriota</taxon>
        <taxon>Methanomada group</taxon>
        <taxon>Methanococci</taxon>
        <taxon>Methanococcales</taxon>
        <taxon>Methanococcaceae</taxon>
        <taxon>Methanothermococcus</taxon>
    </lineage>
</organism>
<evidence type="ECO:0000313" key="3">
    <source>
        <dbReference type="Proteomes" id="UP000605144"/>
    </source>
</evidence>
<gene>
    <name evidence="2" type="ORF">EYG76_00070</name>
</gene>
<reference evidence="2" key="1">
    <citation type="journal article" date="2020" name="ISME J.">
        <title>Gammaproteobacteria mediating utilization of methyl-, sulfur- and petroleum organic compounds in deep ocean hydrothermal plumes.</title>
        <authorList>
            <person name="Zhou Z."/>
            <person name="Liu Y."/>
            <person name="Pan J."/>
            <person name="Cron B.R."/>
            <person name="Toner B.M."/>
            <person name="Anantharaman K."/>
            <person name="Breier J.A."/>
            <person name="Dick G.J."/>
            <person name="Li M."/>
        </authorList>
    </citation>
    <scope>NUCLEOTIDE SEQUENCE</scope>
    <source>
        <strain evidence="2">SZUA-1385</strain>
    </source>
</reference>
<dbReference type="SMART" id="SM00933">
    <property type="entry name" value="NurA"/>
    <property type="match status" value="1"/>
</dbReference>
<feature type="domain" description="NurA" evidence="1">
    <location>
        <begin position="44"/>
        <end position="335"/>
    </location>
</feature>
<sequence>MDYSHILNKNHKIHKTINSINRKFDTEKYWINYNFEDNSPTNTHTFAGGDGSFNKINYVDFCLYSVGTVSYINKVGEKIEKSVSYWDTDIIIPYIYISNRLTLYMLNMELKSALWNFKNKDIDYYLLDGSLYSLIIKTHTYMGREEGSNEILYYYKKYGKEIRNKINEELDNGILAPTVSIDVKESEEDRIYHKIILEQIEYIVLLIEILKKYRDKIVGISKTSKMNIYFKEGYIPDMAIFSRVKTLGYSKPLNLADWKMVEINQGVYNNIKYLKKFGQDIDELYYQFVKLDRGEGVLNITSFKNLESEFFSNLNEISVGNYPYILKKSHEEVKIKDNDMTHCAKLLGLYSSRDRELFI</sequence>
<accession>A0A833DPS1</accession>
<dbReference type="AlphaFoldDB" id="A0A833DPS1"/>
<evidence type="ECO:0000259" key="1">
    <source>
        <dbReference type="SMART" id="SM00933"/>
    </source>
</evidence>
<name>A0A833DPS1_9EURY</name>
<evidence type="ECO:0000313" key="2">
    <source>
        <dbReference type="EMBL" id="HIP16689.1"/>
    </source>
</evidence>
<comment type="caution">
    <text evidence="2">The sequence shown here is derived from an EMBL/GenBank/DDBJ whole genome shotgun (WGS) entry which is preliminary data.</text>
</comment>
<dbReference type="Proteomes" id="UP000605144">
    <property type="component" value="Unassembled WGS sequence"/>
</dbReference>
<proteinExistence type="predicted"/>
<dbReference type="EMBL" id="DQSV01000003">
    <property type="protein sequence ID" value="HIP16689.1"/>
    <property type="molecule type" value="Genomic_DNA"/>
</dbReference>
<dbReference type="Pfam" id="PF09376">
    <property type="entry name" value="NurA"/>
    <property type="match status" value="1"/>
</dbReference>